<sequence length="88" mass="9901">MDYNKAKDLMKLQQEASKIQNELSNIHIEAESDGFVVTIDGQMKAVKVEIEDEILLWDKARLEKAALEAINKGLKKSQEIAAEKMKGV</sequence>
<dbReference type="InterPro" id="IPR004401">
    <property type="entry name" value="YbaB/EbfC"/>
</dbReference>
<gene>
    <name evidence="1" type="ORF">ACD_78C00066G0001</name>
</gene>
<dbReference type="GO" id="GO:0003677">
    <property type="term" value="F:DNA binding"/>
    <property type="evidence" value="ECO:0007669"/>
    <property type="project" value="InterPro"/>
</dbReference>
<evidence type="ECO:0000313" key="1">
    <source>
        <dbReference type="EMBL" id="EKD30402.1"/>
    </source>
</evidence>
<proteinExistence type="predicted"/>
<organism evidence="1">
    <name type="scientific">uncultured bacterium</name>
    <name type="common">gcode 4</name>
    <dbReference type="NCBI Taxonomy" id="1234023"/>
    <lineage>
        <taxon>Bacteria</taxon>
        <taxon>environmental samples</taxon>
    </lineage>
</organism>
<dbReference type="EMBL" id="AMFJ01034066">
    <property type="protein sequence ID" value="EKD30402.1"/>
    <property type="molecule type" value="Genomic_DNA"/>
</dbReference>
<dbReference type="Pfam" id="PF02575">
    <property type="entry name" value="YbaB_DNA_bd"/>
    <property type="match status" value="1"/>
</dbReference>
<reference evidence="1" key="1">
    <citation type="journal article" date="2012" name="Science">
        <title>Fermentation, hydrogen, and sulfur metabolism in multiple uncultivated bacterial phyla.</title>
        <authorList>
            <person name="Wrighton K.C."/>
            <person name="Thomas B.C."/>
            <person name="Sharon I."/>
            <person name="Miller C.S."/>
            <person name="Castelle C.J."/>
            <person name="VerBerkmoes N.C."/>
            <person name="Wilkins M.J."/>
            <person name="Hettich R.L."/>
            <person name="Lipton M.S."/>
            <person name="Williams K.H."/>
            <person name="Long P.E."/>
            <person name="Banfield J.F."/>
        </authorList>
    </citation>
    <scope>NUCLEOTIDE SEQUENCE [LARGE SCALE GENOMIC DNA]</scope>
</reference>
<comment type="caution">
    <text evidence="1">The sequence shown here is derived from an EMBL/GenBank/DDBJ whole genome shotgun (WGS) entry which is preliminary data.</text>
</comment>
<name>K1XZ09_9BACT</name>
<dbReference type="SUPFAM" id="SSF82607">
    <property type="entry name" value="YbaB-like"/>
    <property type="match status" value="1"/>
</dbReference>
<dbReference type="InterPro" id="IPR036894">
    <property type="entry name" value="YbaB-like_sf"/>
</dbReference>
<evidence type="ECO:0008006" key="2">
    <source>
        <dbReference type="Google" id="ProtNLM"/>
    </source>
</evidence>
<dbReference type="Gene3D" id="3.30.1310.10">
    <property type="entry name" value="Nucleoid-associated protein YbaB-like domain"/>
    <property type="match status" value="1"/>
</dbReference>
<protein>
    <recommendedName>
        <fullName evidence="2">Nucleoid-associated protein</fullName>
    </recommendedName>
</protein>
<dbReference type="AlphaFoldDB" id="K1XZ09"/>
<accession>K1XZ09</accession>
<feature type="non-terminal residue" evidence="1">
    <location>
        <position position="88"/>
    </location>
</feature>